<protein>
    <submittedName>
        <fullName evidence="1">Uncharacterized protein</fullName>
    </submittedName>
</protein>
<dbReference type="Proteomes" id="UP001148838">
    <property type="component" value="Unassembled WGS sequence"/>
</dbReference>
<proteinExistence type="predicted"/>
<accession>A0ABQ8TPI2</accession>
<gene>
    <name evidence="1" type="ORF">ANN_09657</name>
</gene>
<evidence type="ECO:0000313" key="1">
    <source>
        <dbReference type="EMBL" id="KAJ4447650.1"/>
    </source>
</evidence>
<organism evidence="1 2">
    <name type="scientific">Periplaneta americana</name>
    <name type="common">American cockroach</name>
    <name type="synonym">Blatta americana</name>
    <dbReference type="NCBI Taxonomy" id="6978"/>
    <lineage>
        <taxon>Eukaryota</taxon>
        <taxon>Metazoa</taxon>
        <taxon>Ecdysozoa</taxon>
        <taxon>Arthropoda</taxon>
        <taxon>Hexapoda</taxon>
        <taxon>Insecta</taxon>
        <taxon>Pterygota</taxon>
        <taxon>Neoptera</taxon>
        <taxon>Polyneoptera</taxon>
        <taxon>Dictyoptera</taxon>
        <taxon>Blattodea</taxon>
        <taxon>Blattoidea</taxon>
        <taxon>Blattidae</taxon>
        <taxon>Blattinae</taxon>
        <taxon>Periplaneta</taxon>
    </lineage>
</organism>
<comment type="caution">
    <text evidence="1">The sequence shown here is derived from an EMBL/GenBank/DDBJ whole genome shotgun (WGS) entry which is preliminary data.</text>
</comment>
<name>A0ABQ8TPI2_PERAM</name>
<dbReference type="EMBL" id="JAJSOF020000005">
    <property type="protein sequence ID" value="KAJ4447650.1"/>
    <property type="molecule type" value="Genomic_DNA"/>
</dbReference>
<reference evidence="1 2" key="1">
    <citation type="journal article" date="2022" name="Allergy">
        <title>Genome assembly and annotation of Periplaneta americana reveal a comprehensive cockroach allergen profile.</title>
        <authorList>
            <person name="Wang L."/>
            <person name="Xiong Q."/>
            <person name="Saelim N."/>
            <person name="Wang L."/>
            <person name="Nong W."/>
            <person name="Wan A.T."/>
            <person name="Shi M."/>
            <person name="Liu X."/>
            <person name="Cao Q."/>
            <person name="Hui J.H.L."/>
            <person name="Sookrung N."/>
            <person name="Leung T.F."/>
            <person name="Tungtrongchitr A."/>
            <person name="Tsui S.K.W."/>
        </authorList>
    </citation>
    <scope>NUCLEOTIDE SEQUENCE [LARGE SCALE GENOMIC DNA]</scope>
    <source>
        <strain evidence="1">PWHHKU_190912</strain>
    </source>
</reference>
<evidence type="ECO:0000313" key="2">
    <source>
        <dbReference type="Proteomes" id="UP001148838"/>
    </source>
</evidence>
<keyword evidence="2" id="KW-1185">Reference proteome</keyword>
<sequence>MADLYESGNEPPGSLKAIVFHHGCHFVHEVQVVNALQSTILDIVKVSQYIQRIVEMIRHHREDEQKITDEMLKEDFRITEQLGLDLNIPRIVGRQQHRSNHPAENSSEFWRRSLIIPYLVSTISLELRFSIDDTIVFAHVSLLMTIEMSIKTFDDLLNLISHKIRKTDTVMRKSVHPVEKLLVTLRWRYIRNSFILTKKVHGFAQAGPYQRIDTIAIPTDSSTEYIIDLTVRTESYET</sequence>